<protein>
    <submittedName>
        <fullName evidence="1">Uncharacterized protein</fullName>
    </submittedName>
</protein>
<accession>A0A2I9DNR6</accession>
<gene>
    <name evidence="1" type="ORF">DAERI_310001</name>
</gene>
<dbReference type="Proteomes" id="UP000236569">
    <property type="component" value="Unassembled WGS sequence"/>
</dbReference>
<sequence length="38" mass="3740">MRRAPRLARTLAPATLVLGALLGLAGCGERGAAQPGGP</sequence>
<proteinExistence type="predicted"/>
<dbReference type="PROSITE" id="PS51257">
    <property type="entry name" value="PROKAR_LIPOPROTEIN"/>
    <property type="match status" value="1"/>
</dbReference>
<reference evidence="2" key="1">
    <citation type="submission" date="2018-01" db="EMBL/GenBank/DDBJ databases">
        <title>Draft Genome Sequence of the Radioresistant Bacterium Deinococcus aerius TR0125, Isolated from the Higher Atmosphere above Japan.</title>
        <authorList>
            <person name="Satoh K."/>
            <person name="Arai H."/>
            <person name="Sanzen T."/>
            <person name="Kawaguchi Y."/>
            <person name="Hayashi H."/>
            <person name="Yokobori S."/>
            <person name="Yamagishi A."/>
            <person name="Oono Y."/>
            <person name="Narumi I."/>
        </authorList>
    </citation>
    <scope>NUCLEOTIDE SEQUENCE [LARGE SCALE GENOMIC DNA]</scope>
    <source>
        <strain evidence="2">TR0125</strain>
    </source>
</reference>
<dbReference type="AlphaFoldDB" id="A0A2I9DNR6"/>
<name>A0A2I9DNR6_9DEIO</name>
<keyword evidence="2" id="KW-1185">Reference proteome</keyword>
<evidence type="ECO:0000313" key="2">
    <source>
        <dbReference type="Proteomes" id="UP000236569"/>
    </source>
</evidence>
<dbReference type="EMBL" id="BFAG01000031">
    <property type="protein sequence ID" value="GBF08258.1"/>
    <property type="molecule type" value="Genomic_DNA"/>
</dbReference>
<feature type="non-terminal residue" evidence="1">
    <location>
        <position position="38"/>
    </location>
</feature>
<evidence type="ECO:0000313" key="1">
    <source>
        <dbReference type="EMBL" id="GBF08258.1"/>
    </source>
</evidence>
<organism evidence="1 2">
    <name type="scientific">Deinococcus aerius</name>
    <dbReference type="NCBI Taxonomy" id="200253"/>
    <lineage>
        <taxon>Bacteria</taxon>
        <taxon>Thermotogati</taxon>
        <taxon>Deinococcota</taxon>
        <taxon>Deinococci</taxon>
        <taxon>Deinococcales</taxon>
        <taxon>Deinococcaceae</taxon>
        <taxon>Deinococcus</taxon>
    </lineage>
</organism>
<comment type="caution">
    <text evidence="1">The sequence shown here is derived from an EMBL/GenBank/DDBJ whole genome shotgun (WGS) entry which is preliminary data.</text>
</comment>